<reference evidence="2" key="1">
    <citation type="journal article" date="2022" name="Mol. Ecol. Resour.">
        <title>The genomes of chicory, endive, great burdock and yacon provide insights into Asteraceae palaeo-polyploidization history and plant inulin production.</title>
        <authorList>
            <person name="Fan W."/>
            <person name="Wang S."/>
            <person name="Wang H."/>
            <person name="Wang A."/>
            <person name="Jiang F."/>
            <person name="Liu H."/>
            <person name="Zhao H."/>
            <person name="Xu D."/>
            <person name="Zhang Y."/>
        </authorList>
    </citation>
    <scope>NUCLEOTIDE SEQUENCE [LARGE SCALE GENOMIC DNA]</scope>
    <source>
        <strain evidence="2">cv. Punajuju</strain>
    </source>
</reference>
<protein>
    <submittedName>
        <fullName evidence="1">Uncharacterized protein</fullName>
    </submittedName>
</protein>
<reference evidence="1 2" key="2">
    <citation type="journal article" date="2022" name="Mol. Ecol. Resour.">
        <title>The genomes of chicory, endive, great burdock and yacon provide insights into Asteraceae paleo-polyploidization history and plant inulin production.</title>
        <authorList>
            <person name="Fan W."/>
            <person name="Wang S."/>
            <person name="Wang H."/>
            <person name="Wang A."/>
            <person name="Jiang F."/>
            <person name="Liu H."/>
            <person name="Zhao H."/>
            <person name="Xu D."/>
            <person name="Zhang Y."/>
        </authorList>
    </citation>
    <scope>NUCLEOTIDE SEQUENCE [LARGE SCALE GENOMIC DNA]</scope>
    <source>
        <strain evidence="2">cv. Punajuju</strain>
        <tissue evidence="1">Leaves</tissue>
    </source>
</reference>
<proteinExistence type="predicted"/>
<evidence type="ECO:0000313" key="2">
    <source>
        <dbReference type="Proteomes" id="UP001055811"/>
    </source>
</evidence>
<name>A0ACB9EXL3_CICIN</name>
<sequence length="156" mass="17362">MPINSTQNKRSPCSKLMQLMKSFLELSQPPLTGSDVRSTTSLSPPHNHHQTVKQPKISIPEMQNSRQLDGLDGRGSSYVIKIQGINHLDIGRADDASNYGGMQTHELKASVTNLKDSDYIRRFHEKNKHESVSLVLPPPPPPPPLPRQGRFLLKGP</sequence>
<dbReference type="EMBL" id="CM042011">
    <property type="protein sequence ID" value="KAI3763592.1"/>
    <property type="molecule type" value="Genomic_DNA"/>
</dbReference>
<comment type="caution">
    <text evidence="1">The sequence shown here is derived from an EMBL/GenBank/DDBJ whole genome shotgun (WGS) entry which is preliminary data.</text>
</comment>
<keyword evidence="2" id="KW-1185">Reference proteome</keyword>
<accession>A0ACB9EXL3</accession>
<gene>
    <name evidence="1" type="ORF">L2E82_13552</name>
</gene>
<organism evidence="1 2">
    <name type="scientific">Cichorium intybus</name>
    <name type="common">Chicory</name>
    <dbReference type="NCBI Taxonomy" id="13427"/>
    <lineage>
        <taxon>Eukaryota</taxon>
        <taxon>Viridiplantae</taxon>
        <taxon>Streptophyta</taxon>
        <taxon>Embryophyta</taxon>
        <taxon>Tracheophyta</taxon>
        <taxon>Spermatophyta</taxon>
        <taxon>Magnoliopsida</taxon>
        <taxon>eudicotyledons</taxon>
        <taxon>Gunneridae</taxon>
        <taxon>Pentapetalae</taxon>
        <taxon>asterids</taxon>
        <taxon>campanulids</taxon>
        <taxon>Asterales</taxon>
        <taxon>Asteraceae</taxon>
        <taxon>Cichorioideae</taxon>
        <taxon>Cichorieae</taxon>
        <taxon>Cichoriinae</taxon>
        <taxon>Cichorium</taxon>
    </lineage>
</organism>
<dbReference type="Proteomes" id="UP001055811">
    <property type="component" value="Linkage Group LG03"/>
</dbReference>
<evidence type="ECO:0000313" key="1">
    <source>
        <dbReference type="EMBL" id="KAI3763592.1"/>
    </source>
</evidence>